<accession>A4FZY9</accession>
<dbReference type="InterPro" id="IPR019734">
    <property type="entry name" value="TPR_rpt"/>
</dbReference>
<dbReference type="HOGENOM" id="CLU_003728_11_5_2"/>
<dbReference type="AlphaFoldDB" id="A4FZY9"/>
<feature type="repeat" description="TPR" evidence="3">
    <location>
        <begin position="183"/>
        <end position="216"/>
    </location>
</feature>
<feature type="repeat" description="TPR" evidence="3">
    <location>
        <begin position="29"/>
        <end position="62"/>
    </location>
</feature>
<evidence type="ECO:0000256" key="2">
    <source>
        <dbReference type="ARBA" id="ARBA00022803"/>
    </source>
</evidence>
<dbReference type="SMART" id="SM00028">
    <property type="entry name" value="TPR"/>
    <property type="match status" value="5"/>
</dbReference>
<sequence>MKLKGVLILFSILFIMNTCFAINNDSKTTDELYEEGKEYYNNGSYLKAVECYDKVLEMDPKYPRIMLTKNLALSKINRSERAIEYYDNGTYFYNRGQYENAIACYEEALKADPNYTYAVVFKGVVFISLKQYEDAVECSDKALELDPNHVSLWLCKAGALANSNPNECIEYCSEALKLYPNDSLFWFFKGSSLSKIDKCEEADECFDRAVELNPTILYLGYVKDLT</sequence>
<proteinExistence type="predicted"/>
<evidence type="ECO:0000313" key="5">
    <source>
        <dbReference type="Proteomes" id="UP000000253"/>
    </source>
</evidence>
<evidence type="ECO:0000313" key="4">
    <source>
        <dbReference type="EMBL" id="ABO35773.1"/>
    </source>
</evidence>
<dbReference type="PROSITE" id="PS50005">
    <property type="entry name" value="TPR"/>
    <property type="match status" value="4"/>
</dbReference>
<dbReference type="Pfam" id="PF13181">
    <property type="entry name" value="TPR_8"/>
    <property type="match status" value="1"/>
</dbReference>
<feature type="repeat" description="TPR" evidence="3">
    <location>
        <begin position="82"/>
        <end position="115"/>
    </location>
</feature>
<dbReference type="EMBL" id="CP000609">
    <property type="protein sequence ID" value="ABO35773.1"/>
    <property type="molecule type" value="Genomic_DNA"/>
</dbReference>
<evidence type="ECO:0000256" key="1">
    <source>
        <dbReference type="ARBA" id="ARBA00022737"/>
    </source>
</evidence>
<dbReference type="PANTHER" id="PTHR44943:SF4">
    <property type="entry name" value="TPR REPEAT-CONTAINING PROTEIN MJ0798"/>
    <property type="match status" value="1"/>
</dbReference>
<gene>
    <name evidence="4" type="ordered locus">MmarC5_1476</name>
</gene>
<name>A4FZY9_METM5</name>
<dbReference type="OrthoDB" id="115601at2157"/>
<dbReference type="RefSeq" id="WP_011869223.1">
    <property type="nucleotide sequence ID" value="NC_009135.1"/>
</dbReference>
<organism evidence="4 5">
    <name type="scientific">Methanococcus maripaludis (strain C5 / ATCC BAA-1333)</name>
    <dbReference type="NCBI Taxonomy" id="402880"/>
    <lineage>
        <taxon>Archaea</taxon>
        <taxon>Methanobacteriati</taxon>
        <taxon>Methanobacteriota</taxon>
        <taxon>Methanomada group</taxon>
        <taxon>Methanococci</taxon>
        <taxon>Methanococcales</taxon>
        <taxon>Methanococcaceae</taxon>
        <taxon>Methanococcus</taxon>
    </lineage>
</organism>
<dbReference type="Pfam" id="PF07719">
    <property type="entry name" value="TPR_2"/>
    <property type="match status" value="1"/>
</dbReference>
<dbReference type="GeneID" id="4927674"/>
<dbReference type="InterPro" id="IPR013105">
    <property type="entry name" value="TPR_2"/>
</dbReference>
<dbReference type="SUPFAM" id="SSF48439">
    <property type="entry name" value="Protein prenylyltransferase"/>
    <property type="match status" value="1"/>
</dbReference>
<dbReference type="eggNOG" id="arCOG03032">
    <property type="taxonomic scope" value="Archaea"/>
</dbReference>
<dbReference type="Pfam" id="PF13432">
    <property type="entry name" value="TPR_16"/>
    <property type="match status" value="1"/>
</dbReference>
<keyword evidence="2 3" id="KW-0802">TPR repeat</keyword>
<dbReference type="KEGG" id="mmq:MmarC5_1476"/>
<protein>
    <submittedName>
        <fullName evidence="4">Tetratricopeptide TPR_2 repeat protein</fullName>
    </submittedName>
</protein>
<dbReference type="Gene3D" id="1.25.40.10">
    <property type="entry name" value="Tetratricopeptide repeat domain"/>
    <property type="match status" value="3"/>
</dbReference>
<dbReference type="PROSITE" id="PS50293">
    <property type="entry name" value="TPR_REGION"/>
    <property type="match status" value="1"/>
</dbReference>
<reference evidence="4 5" key="1">
    <citation type="submission" date="2007-03" db="EMBL/GenBank/DDBJ databases">
        <title>Complete sequence of chromosome of Methanococcus maripaludis C5.</title>
        <authorList>
            <consortium name="US DOE Joint Genome Institute"/>
            <person name="Copeland A."/>
            <person name="Lucas S."/>
            <person name="Lapidus A."/>
            <person name="Barry K."/>
            <person name="Glavina del Rio T."/>
            <person name="Dalin E."/>
            <person name="Tice H."/>
            <person name="Pitluck S."/>
            <person name="Chertkov O."/>
            <person name="Brettin T."/>
            <person name="Bruce D."/>
            <person name="Han C."/>
            <person name="Detter J.C."/>
            <person name="Schmutz J."/>
            <person name="Larimer F."/>
            <person name="Land M."/>
            <person name="Hauser L."/>
            <person name="Kyrpides N."/>
            <person name="Mikhailova N."/>
            <person name="Sieprawska-Lupa M."/>
            <person name="Whitman W.B."/>
            <person name="Richardson P."/>
        </authorList>
    </citation>
    <scope>NUCLEOTIDE SEQUENCE [LARGE SCALE GENOMIC DNA]</scope>
    <source>
        <strain evidence="5">C5 / ATCC BAA-1333</strain>
    </source>
</reference>
<dbReference type="InterPro" id="IPR051685">
    <property type="entry name" value="Ycf3/AcsC/BcsC/TPR_MFPF"/>
</dbReference>
<feature type="repeat" description="TPR" evidence="3">
    <location>
        <begin position="116"/>
        <end position="149"/>
    </location>
</feature>
<keyword evidence="1" id="KW-0677">Repeat</keyword>
<dbReference type="InterPro" id="IPR011990">
    <property type="entry name" value="TPR-like_helical_dom_sf"/>
</dbReference>
<dbReference type="PANTHER" id="PTHR44943">
    <property type="entry name" value="CELLULOSE SYNTHASE OPERON PROTEIN C"/>
    <property type="match status" value="1"/>
</dbReference>
<evidence type="ECO:0000256" key="3">
    <source>
        <dbReference type="PROSITE-ProRule" id="PRU00339"/>
    </source>
</evidence>
<dbReference type="STRING" id="402880.MmarC5_1476"/>
<dbReference type="Proteomes" id="UP000000253">
    <property type="component" value="Chromosome"/>
</dbReference>